<name>A0A0F7TXS1_PENBI</name>
<dbReference type="Pfam" id="PF04909">
    <property type="entry name" value="Amidohydro_2"/>
    <property type="match status" value="1"/>
</dbReference>
<evidence type="ECO:0000313" key="2">
    <source>
        <dbReference type="EMBL" id="CEJ61438.1"/>
    </source>
</evidence>
<dbReference type="Gene3D" id="3.20.20.140">
    <property type="entry name" value="Metal-dependent hydrolases"/>
    <property type="match status" value="1"/>
</dbReference>
<keyword evidence="3" id="KW-1185">Reference proteome</keyword>
<dbReference type="EMBL" id="CDHK01000011">
    <property type="protein sequence ID" value="CEJ61438.1"/>
    <property type="molecule type" value="Genomic_DNA"/>
</dbReference>
<protein>
    <recommendedName>
        <fullName evidence="1">Amidohydrolase-related domain-containing protein</fullName>
    </recommendedName>
</protein>
<feature type="domain" description="Amidohydrolase-related" evidence="1">
    <location>
        <begin position="16"/>
        <end position="267"/>
    </location>
</feature>
<dbReference type="Proteomes" id="UP000042958">
    <property type="component" value="Unassembled WGS sequence"/>
</dbReference>
<dbReference type="GO" id="GO:0016787">
    <property type="term" value="F:hydrolase activity"/>
    <property type="evidence" value="ECO:0007669"/>
    <property type="project" value="InterPro"/>
</dbReference>
<evidence type="ECO:0000313" key="3">
    <source>
        <dbReference type="Proteomes" id="UP000042958"/>
    </source>
</evidence>
<dbReference type="OrthoDB" id="2135488at2759"/>
<evidence type="ECO:0000259" key="1">
    <source>
        <dbReference type="Pfam" id="PF04909"/>
    </source>
</evidence>
<gene>
    <name evidence="2" type="ORF">PMG11_09973</name>
</gene>
<dbReference type="AlphaFoldDB" id="A0A0F7TXS1"/>
<dbReference type="InterPro" id="IPR032466">
    <property type="entry name" value="Metal_Hydrolase"/>
</dbReference>
<sequence>MAQDEHPTKPVPSGAWDTHHHIFEPDRFPFAEGRHFTPSRASLEQLKEFEKSIGVDHVCIAHGLSYGPNCTSLLHYLGSFNGAARGICVLDLETVTDELLDEYHAAGVRSVRLDFFRFKAMNDVEIQTELITKTAGRLARWGKPNWSIQIQQPNLKYWPRLRQAINASPIPVVVDHFALIGGSSFLANDKSSIVQNDSYLPEEDRAGLKTLCQTLQEGNLWIKLSAPYRCSDLDPGFVDLKWLVRLFVDANPKRVVWGSDWPHTQRHKDRVGKSSTSEEPFLKVDDKGWIEAMSRMMSAEEWQLMWVENPNTLYDNAP</sequence>
<dbReference type="SUPFAM" id="SSF51556">
    <property type="entry name" value="Metallo-dependent hydrolases"/>
    <property type="match status" value="1"/>
</dbReference>
<dbReference type="PANTHER" id="PTHR35563:SF2">
    <property type="entry name" value="BARREL METAL-DEPENDENT HYDROLASE, PUTATIVE (AFU_ORTHOLOGUE AFUA_1G16240)-RELATED"/>
    <property type="match status" value="1"/>
</dbReference>
<dbReference type="InterPro" id="IPR006680">
    <property type="entry name" value="Amidohydro-rel"/>
</dbReference>
<organism evidence="2 3">
    <name type="scientific">Penicillium brasilianum</name>
    <dbReference type="NCBI Taxonomy" id="104259"/>
    <lineage>
        <taxon>Eukaryota</taxon>
        <taxon>Fungi</taxon>
        <taxon>Dikarya</taxon>
        <taxon>Ascomycota</taxon>
        <taxon>Pezizomycotina</taxon>
        <taxon>Eurotiomycetes</taxon>
        <taxon>Eurotiomycetidae</taxon>
        <taxon>Eurotiales</taxon>
        <taxon>Aspergillaceae</taxon>
        <taxon>Penicillium</taxon>
    </lineage>
</organism>
<dbReference type="PANTHER" id="PTHR35563">
    <property type="entry name" value="BARREL METAL-DEPENDENT HYDROLASE, PUTATIVE (AFU_ORTHOLOGUE AFUA_1G16240)-RELATED"/>
    <property type="match status" value="1"/>
</dbReference>
<accession>A0A0F7TXS1</accession>
<reference evidence="3" key="1">
    <citation type="journal article" date="2015" name="Genome Announc.">
        <title>Draft genome sequence of the fungus Penicillium brasilianum MG11.</title>
        <authorList>
            <person name="Horn F."/>
            <person name="Linde J."/>
            <person name="Mattern D.J."/>
            <person name="Walther G."/>
            <person name="Guthke R."/>
            <person name="Brakhage A.A."/>
            <person name="Valiante V."/>
        </authorList>
    </citation>
    <scope>NUCLEOTIDE SEQUENCE [LARGE SCALE GENOMIC DNA]</scope>
    <source>
        <strain evidence="3">MG11</strain>
    </source>
</reference>
<dbReference type="InterPro" id="IPR052358">
    <property type="entry name" value="Aro_Compnd_Degr_Hydrolases"/>
</dbReference>
<proteinExistence type="predicted"/>